<gene>
    <name evidence="1" type="ORF">LXM26_01265</name>
</gene>
<dbReference type="Proteomes" id="UP001139000">
    <property type="component" value="Unassembled WGS sequence"/>
</dbReference>
<name>A0A9X1PF57_9BACT</name>
<comment type="caution">
    <text evidence="1">The sequence shown here is derived from an EMBL/GenBank/DDBJ whole genome shotgun (WGS) entry which is preliminary data.</text>
</comment>
<evidence type="ECO:0000313" key="1">
    <source>
        <dbReference type="EMBL" id="MCF0060105.1"/>
    </source>
</evidence>
<dbReference type="AlphaFoldDB" id="A0A9X1PF57"/>
<keyword evidence="2" id="KW-1185">Reference proteome</keyword>
<dbReference type="EMBL" id="JAJTTC010000001">
    <property type="protein sequence ID" value="MCF0060105.1"/>
    <property type="molecule type" value="Genomic_DNA"/>
</dbReference>
<organism evidence="1 2">
    <name type="scientific">Dyadobacter chenwenxiniae</name>
    <dbReference type="NCBI Taxonomy" id="2906456"/>
    <lineage>
        <taxon>Bacteria</taxon>
        <taxon>Pseudomonadati</taxon>
        <taxon>Bacteroidota</taxon>
        <taxon>Cytophagia</taxon>
        <taxon>Cytophagales</taxon>
        <taxon>Spirosomataceae</taxon>
        <taxon>Dyadobacter</taxon>
    </lineage>
</organism>
<protein>
    <submittedName>
        <fullName evidence="1">Uncharacterized protein</fullName>
    </submittedName>
</protein>
<sequence>MAQVLRHKLRSTEQAPVFGVIELSEGEGYYLAEFNSLPSVPHLPQTYEFFDENEDIPMLEDKYKIDLSDYELVYHNYQNSDI</sequence>
<accession>A0A9X1PF57</accession>
<proteinExistence type="predicted"/>
<dbReference type="RefSeq" id="WP_234652611.1">
    <property type="nucleotide sequence ID" value="NZ_CP094997.1"/>
</dbReference>
<evidence type="ECO:0000313" key="2">
    <source>
        <dbReference type="Proteomes" id="UP001139000"/>
    </source>
</evidence>
<reference evidence="1" key="1">
    <citation type="submission" date="2021-12" db="EMBL/GenBank/DDBJ databases">
        <title>Novel species in genus Dyadobacter.</title>
        <authorList>
            <person name="Ma C."/>
        </authorList>
    </citation>
    <scope>NUCLEOTIDE SEQUENCE</scope>
    <source>
        <strain evidence="1">LJ419</strain>
    </source>
</reference>